<dbReference type="EMBL" id="JBGBPQ010000002">
    <property type="protein sequence ID" value="KAL1527999.1"/>
    <property type="molecule type" value="Genomic_DNA"/>
</dbReference>
<keyword evidence="2" id="KW-0732">Signal</keyword>
<feature type="signal peptide" evidence="2">
    <location>
        <begin position="1"/>
        <end position="16"/>
    </location>
</feature>
<accession>A0AB34K058</accession>
<dbReference type="AlphaFoldDB" id="A0AB34K058"/>
<gene>
    <name evidence="3" type="ORF">AB1Y20_009370</name>
</gene>
<evidence type="ECO:0000256" key="2">
    <source>
        <dbReference type="SAM" id="SignalP"/>
    </source>
</evidence>
<evidence type="ECO:0000313" key="3">
    <source>
        <dbReference type="EMBL" id="KAL1527999.1"/>
    </source>
</evidence>
<feature type="region of interest" description="Disordered" evidence="1">
    <location>
        <begin position="170"/>
        <end position="230"/>
    </location>
</feature>
<feature type="compositionally biased region" description="Basic and acidic residues" evidence="1">
    <location>
        <begin position="209"/>
        <end position="218"/>
    </location>
</feature>
<proteinExistence type="predicted"/>
<evidence type="ECO:0000256" key="1">
    <source>
        <dbReference type="SAM" id="MobiDB-lite"/>
    </source>
</evidence>
<sequence>MMAALLLSAASPLASAPAVHPPLAICAFPQLHPAPFTSRPRFAAPRMHTPEDSPVHQRESEDEARRRVLAAMERGYSAADAAGRPPAHHQIFARQHEREEARKRMLVAMGGTAEQIRRGAGVAFGFGGEDDEQYGAEADEMDLLTGKPLRGFELKGDGFDGRLKDWKRVKARSDPNPPPMANTLRAPGQVPPPPHEDVAASAPMTLDDEWARNPRRNDEDETPIPDECGSAIEQEIALLDALEGRAE</sequence>
<evidence type="ECO:0000313" key="4">
    <source>
        <dbReference type="Proteomes" id="UP001515480"/>
    </source>
</evidence>
<feature type="compositionally biased region" description="Basic and acidic residues" evidence="1">
    <location>
        <begin position="48"/>
        <end position="62"/>
    </location>
</feature>
<protein>
    <submittedName>
        <fullName evidence="3">Uncharacterized protein</fullName>
    </submittedName>
</protein>
<comment type="caution">
    <text evidence="3">The sequence shown here is derived from an EMBL/GenBank/DDBJ whole genome shotgun (WGS) entry which is preliminary data.</text>
</comment>
<name>A0AB34K058_PRYPA</name>
<keyword evidence="4" id="KW-1185">Reference proteome</keyword>
<feature type="chain" id="PRO_5044227841" evidence="2">
    <location>
        <begin position="17"/>
        <end position="247"/>
    </location>
</feature>
<feature type="region of interest" description="Disordered" evidence="1">
    <location>
        <begin position="37"/>
        <end position="62"/>
    </location>
</feature>
<organism evidence="3 4">
    <name type="scientific">Prymnesium parvum</name>
    <name type="common">Toxic golden alga</name>
    <dbReference type="NCBI Taxonomy" id="97485"/>
    <lineage>
        <taxon>Eukaryota</taxon>
        <taxon>Haptista</taxon>
        <taxon>Haptophyta</taxon>
        <taxon>Prymnesiophyceae</taxon>
        <taxon>Prymnesiales</taxon>
        <taxon>Prymnesiaceae</taxon>
        <taxon>Prymnesium</taxon>
    </lineage>
</organism>
<reference evidence="3 4" key="1">
    <citation type="journal article" date="2024" name="Science">
        <title>Giant polyketide synthase enzymes in the biosynthesis of giant marine polyether toxins.</title>
        <authorList>
            <person name="Fallon T.R."/>
            <person name="Shende V.V."/>
            <person name="Wierzbicki I.H."/>
            <person name="Pendleton A.L."/>
            <person name="Watervoot N.F."/>
            <person name="Auber R.P."/>
            <person name="Gonzalez D.J."/>
            <person name="Wisecaver J.H."/>
            <person name="Moore B.S."/>
        </authorList>
    </citation>
    <scope>NUCLEOTIDE SEQUENCE [LARGE SCALE GENOMIC DNA]</scope>
    <source>
        <strain evidence="3 4">12B1</strain>
    </source>
</reference>
<dbReference type="Proteomes" id="UP001515480">
    <property type="component" value="Unassembled WGS sequence"/>
</dbReference>